<evidence type="ECO:0000256" key="2">
    <source>
        <dbReference type="PROSITE-ProRule" id="PRU00089"/>
    </source>
</evidence>
<comment type="subcellular location">
    <subcellularLocation>
        <location evidence="2">Nucleus</location>
    </subcellularLocation>
</comment>
<dbReference type="PRINTS" id="PR00053">
    <property type="entry name" value="FORKHEAD"/>
</dbReference>
<sequence length="75" mass="9135">MSIECTPHEQATLIEICQFIRDHFPYYWQNCKGWENSIRHNLFLNECFVKQPREQECPPWERIYLDTGQKCNKSI</sequence>
<dbReference type="Gene3D" id="1.10.10.10">
    <property type="entry name" value="Winged helix-like DNA-binding domain superfamily/Winged helix DNA-binding domain"/>
    <property type="match status" value="1"/>
</dbReference>
<dbReference type="InterPro" id="IPR050211">
    <property type="entry name" value="FOX_domain-containing"/>
</dbReference>
<keyword evidence="2" id="KW-0539">Nucleus</keyword>
<keyword evidence="1 2" id="KW-0238">DNA-binding</keyword>
<evidence type="ECO:0000259" key="3">
    <source>
        <dbReference type="PROSITE" id="PS50039"/>
    </source>
</evidence>
<dbReference type="GO" id="GO:0000981">
    <property type="term" value="F:DNA-binding transcription factor activity, RNA polymerase II-specific"/>
    <property type="evidence" value="ECO:0007669"/>
    <property type="project" value="TreeGrafter"/>
</dbReference>
<dbReference type="PROSITE" id="PS50039">
    <property type="entry name" value="FORK_HEAD_3"/>
    <property type="match status" value="1"/>
</dbReference>
<dbReference type="PANTHER" id="PTHR11829:SF343">
    <property type="entry name" value="FORK-HEAD DOMAIN-CONTAINING PROTEIN"/>
    <property type="match status" value="1"/>
</dbReference>
<dbReference type="InterPro" id="IPR036390">
    <property type="entry name" value="WH_DNA-bd_sf"/>
</dbReference>
<dbReference type="GO" id="GO:0005634">
    <property type="term" value="C:nucleus"/>
    <property type="evidence" value="ECO:0007669"/>
    <property type="project" value="UniProtKB-SubCell"/>
</dbReference>
<dbReference type="CDD" id="cd00059">
    <property type="entry name" value="FH_FOX"/>
    <property type="match status" value="1"/>
</dbReference>
<dbReference type="InterPro" id="IPR001766">
    <property type="entry name" value="Fork_head_dom"/>
</dbReference>
<reference evidence="4" key="1">
    <citation type="submission" date="2017-05" db="UniProtKB">
        <authorList>
            <consortium name="EnsemblMetazoa"/>
        </authorList>
    </citation>
    <scope>IDENTIFICATION</scope>
</reference>
<feature type="domain" description="Fork-head" evidence="3">
    <location>
        <begin position="1"/>
        <end position="75"/>
    </location>
</feature>
<proteinExistence type="predicted"/>
<dbReference type="STRING" id="400682.A0A1X7TFZ5"/>
<dbReference type="InterPro" id="IPR036388">
    <property type="entry name" value="WH-like_DNA-bd_sf"/>
</dbReference>
<name>A0A1X7TFZ5_AMPQE</name>
<dbReference type="GO" id="GO:0030154">
    <property type="term" value="P:cell differentiation"/>
    <property type="evidence" value="ECO:0007669"/>
    <property type="project" value="TreeGrafter"/>
</dbReference>
<dbReference type="Pfam" id="PF00250">
    <property type="entry name" value="Forkhead"/>
    <property type="match status" value="1"/>
</dbReference>
<dbReference type="eggNOG" id="KOG2294">
    <property type="taxonomic scope" value="Eukaryota"/>
</dbReference>
<dbReference type="EnsemblMetazoa" id="Aqu2.1.13588_001">
    <property type="protein sequence ID" value="Aqu2.1.13588_001"/>
    <property type="gene ID" value="Aqu2.1.13588"/>
</dbReference>
<dbReference type="OMA" id="PWERIYL"/>
<protein>
    <recommendedName>
        <fullName evidence="3">Fork-head domain-containing protein</fullName>
    </recommendedName>
</protein>
<organism evidence="4">
    <name type="scientific">Amphimedon queenslandica</name>
    <name type="common">Sponge</name>
    <dbReference type="NCBI Taxonomy" id="400682"/>
    <lineage>
        <taxon>Eukaryota</taxon>
        <taxon>Metazoa</taxon>
        <taxon>Porifera</taxon>
        <taxon>Demospongiae</taxon>
        <taxon>Heteroscleromorpha</taxon>
        <taxon>Haplosclerida</taxon>
        <taxon>Niphatidae</taxon>
        <taxon>Amphimedon</taxon>
    </lineage>
</organism>
<dbReference type="GO" id="GO:0000978">
    <property type="term" value="F:RNA polymerase II cis-regulatory region sequence-specific DNA binding"/>
    <property type="evidence" value="ECO:0007669"/>
    <property type="project" value="TreeGrafter"/>
</dbReference>
<feature type="DNA-binding region" description="Fork-head" evidence="2">
    <location>
        <begin position="1"/>
        <end position="75"/>
    </location>
</feature>
<dbReference type="GO" id="GO:0009653">
    <property type="term" value="P:anatomical structure morphogenesis"/>
    <property type="evidence" value="ECO:0007669"/>
    <property type="project" value="TreeGrafter"/>
</dbReference>
<dbReference type="AlphaFoldDB" id="A0A1X7TFZ5"/>
<dbReference type="PANTHER" id="PTHR11829">
    <property type="entry name" value="FORKHEAD BOX PROTEIN"/>
    <property type="match status" value="1"/>
</dbReference>
<evidence type="ECO:0000313" key="4">
    <source>
        <dbReference type="EnsemblMetazoa" id="Aqu2.1.13588_001"/>
    </source>
</evidence>
<dbReference type="SMART" id="SM00339">
    <property type="entry name" value="FH"/>
    <property type="match status" value="1"/>
</dbReference>
<dbReference type="OrthoDB" id="5402974at2759"/>
<dbReference type="InParanoid" id="A0A1X7TFZ5"/>
<dbReference type="SUPFAM" id="SSF46785">
    <property type="entry name" value="Winged helix' DNA-binding domain"/>
    <property type="match status" value="1"/>
</dbReference>
<accession>A0A1X7TFZ5</accession>
<evidence type="ECO:0000256" key="1">
    <source>
        <dbReference type="ARBA" id="ARBA00023125"/>
    </source>
</evidence>